<protein>
    <submittedName>
        <fullName evidence="2">Uncharacterized protein</fullName>
    </submittedName>
</protein>
<dbReference type="AlphaFoldDB" id="A0A212PYZ6"/>
<dbReference type="Proteomes" id="UP000197065">
    <property type="component" value="Unassembled WGS sequence"/>
</dbReference>
<reference evidence="2 3" key="1">
    <citation type="submission" date="2017-06" db="EMBL/GenBank/DDBJ databases">
        <authorList>
            <person name="Kim H.J."/>
            <person name="Triplett B.A."/>
        </authorList>
    </citation>
    <scope>NUCLEOTIDE SEQUENCE [LARGE SCALE GENOMIC DNA]</scope>
    <source>
        <strain evidence="2 3">B29T1</strain>
    </source>
</reference>
<gene>
    <name evidence="2" type="ORF">SAMN07250955_101222</name>
</gene>
<organism evidence="2 3">
    <name type="scientific">Arboricoccus pini</name>
    <dbReference type="NCBI Taxonomy" id="1963835"/>
    <lineage>
        <taxon>Bacteria</taxon>
        <taxon>Pseudomonadati</taxon>
        <taxon>Pseudomonadota</taxon>
        <taxon>Alphaproteobacteria</taxon>
        <taxon>Geminicoccales</taxon>
        <taxon>Geminicoccaceae</taxon>
        <taxon>Arboricoccus</taxon>
    </lineage>
</organism>
<evidence type="ECO:0000313" key="3">
    <source>
        <dbReference type="Proteomes" id="UP000197065"/>
    </source>
</evidence>
<name>A0A212PYZ6_9PROT</name>
<proteinExistence type="predicted"/>
<keyword evidence="3" id="KW-1185">Reference proteome</keyword>
<evidence type="ECO:0000313" key="2">
    <source>
        <dbReference type="EMBL" id="SNB52286.1"/>
    </source>
</evidence>
<accession>A0A212PYZ6</accession>
<sequence>MRLVLRDPFRYEGGGNHRRILGLPGDGKDMDRMTPPIAAGRDQPS</sequence>
<dbReference type="EMBL" id="FYEH01000001">
    <property type="protein sequence ID" value="SNB52286.1"/>
    <property type="molecule type" value="Genomic_DNA"/>
</dbReference>
<feature type="region of interest" description="Disordered" evidence="1">
    <location>
        <begin position="20"/>
        <end position="45"/>
    </location>
</feature>
<evidence type="ECO:0000256" key="1">
    <source>
        <dbReference type="SAM" id="MobiDB-lite"/>
    </source>
</evidence>